<dbReference type="GO" id="GO:0008270">
    <property type="term" value="F:zinc ion binding"/>
    <property type="evidence" value="ECO:0007669"/>
    <property type="project" value="UniProtKB-KW"/>
</dbReference>
<keyword evidence="10" id="KW-0479">Metal-binding</keyword>
<comment type="function">
    <text evidence="22">DNA polymerase II participates in chromosomal DNA replication.</text>
</comment>
<feature type="compositionally biased region" description="Low complexity" evidence="25">
    <location>
        <begin position="3154"/>
        <end position="3172"/>
    </location>
</feature>
<keyword evidence="16" id="KW-0408">Iron</keyword>
<dbReference type="SUPFAM" id="SSF56112">
    <property type="entry name" value="Protein kinase-like (PK-like)"/>
    <property type="match status" value="1"/>
</dbReference>
<dbReference type="PROSITE" id="PS50011">
    <property type="entry name" value="PROTEIN_KINASE_DOM"/>
    <property type="match status" value="1"/>
</dbReference>
<keyword evidence="6" id="KW-0004">4Fe-4S</keyword>
<evidence type="ECO:0000256" key="16">
    <source>
        <dbReference type="ARBA" id="ARBA00023004"/>
    </source>
</evidence>
<dbReference type="GO" id="GO:0008310">
    <property type="term" value="F:single-stranded DNA 3'-5' DNA exonuclease activity"/>
    <property type="evidence" value="ECO:0007669"/>
    <property type="project" value="TreeGrafter"/>
</dbReference>
<evidence type="ECO:0000256" key="21">
    <source>
        <dbReference type="ARBA" id="ARBA00049244"/>
    </source>
</evidence>
<feature type="region of interest" description="Disordered" evidence="25">
    <location>
        <begin position="2911"/>
        <end position="3177"/>
    </location>
</feature>
<keyword evidence="9" id="KW-0235">DNA replication</keyword>
<dbReference type="PANTHER" id="PTHR10670:SF0">
    <property type="entry name" value="DNA POLYMERASE EPSILON CATALYTIC SUBUNIT A"/>
    <property type="match status" value="1"/>
</dbReference>
<dbReference type="Gene3D" id="3.30.420.10">
    <property type="entry name" value="Ribonuclease H-like superfamily/Ribonuclease H"/>
    <property type="match status" value="1"/>
</dbReference>
<dbReference type="GO" id="GO:0045004">
    <property type="term" value="P:DNA replication proofreading"/>
    <property type="evidence" value="ECO:0007669"/>
    <property type="project" value="TreeGrafter"/>
</dbReference>
<feature type="compositionally biased region" description="Basic residues" evidence="25">
    <location>
        <begin position="2858"/>
        <end position="2877"/>
    </location>
</feature>
<comment type="caution">
    <text evidence="27">The sequence shown here is derived from an EMBL/GenBank/DDBJ whole genome shotgun (WGS) entry which is preliminary data.</text>
</comment>
<dbReference type="GO" id="GO:0006297">
    <property type="term" value="P:nucleotide-excision repair, DNA gap filling"/>
    <property type="evidence" value="ECO:0007669"/>
    <property type="project" value="TreeGrafter"/>
</dbReference>
<evidence type="ECO:0000256" key="2">
    <source>
        <dbReference type="ARBA" id="ARBA00004123"/>
    </source>
</evidence>
<dbReference type="Pfam" id="PF23250">
    <property type="entry name" value="zf_DPOE_2"/>
    <property type="match status" value="1"/>
</dbReference>
<dbReference type="SUPFAM" id="SSF53098">
    <property type="entry name" value="Ribonuclease H-like"/>
    <property type="match status" value="1"/>
</dbReference>
<dbReference type="GO" id="GO:0004672">
    <property type="term" value="F:protein kinase activity"/>
    <property type="evidence" value="ECO:0007669"/>
    <property type="project" value="InterPro"/>
</dbReference>
<feature type="region of interest" description="Disordered" evidence="25">
    <location>
        <begin position="1"/>
        <end position="57"/>
    </location>
</feature>
<accession>A0A8H7XT96</accession>
<dbReference type="Pfam" id="PF00069">
    <property type="entry name" value="Pkinase"/>
    <property type="match status" value="1"/>
</dbReference>
<dbReference type="SMART" id="SM01159">
    <property type="entry name" value="DUF1744"/>
    <property type="match status" value="1"/>
</dbReference>
<evidence type="ECO:0000256" key="14">
    <source>
        <dbReference type="ARBA" id="ARBA00022840"/>
    </source>
</evidence>
<dbReference type="InterPro" id="IPR017441">
    <property type="entry name" value="Protein_kinase_ATP_BS"/>
</dbReference>
<dbReference type="GO" id="GO:0006272">
    <property type="term" value="P:leading strand elongation"/>
    <property type="evidence" value="ECO:0007669"/>
    <property type="project" value="TreeGrafter"/>
</dbReference>
<evidence type="ECO:0000256" key="12">
    <source>
        <dbReference type="ARBA" id="ARBA00022771"/>
    </source>
</evidence>
<protein>
    <recommendedName>
        <fullName evidence="5">DNA polymerase epsilon catalytic subunit A</fullName>
        <ecNumber evidence="4">2.7.7.7</ecNumber>
    </recommendedName>
    <alternativeName>
        <fullName evidence="20">DNA polymerase II subunit A</fullName>
    </alternativeName>
</protein>
<feature type="compositionally biased region" description="Low complexity" evidence="25">
    <location>
        <begin position="2933"/>
        <end position="2946"/>
    </location>
</feature>
<evidence type="ECO:0000256" key="22">
    <source>
        <dbReference type="ARBA" id="ARBA00057054"/>
    </source>
</evidence>
<dbReference type="PROSITE" id="PS00107">
    <property type="entry name" value="PROTEIN_KINASE_ATP"/>
    <property type="match status" value="1"/>
</dbReference>
<dbReference type="SUPFAM" id="SSF56672">
    <property type="entry name" value="DNA/RNA polymerases"/>
    <property type="match status" value="1"/>
</dbReference>
<evidence type="ECO:0000256" key="23">
    <source>
        <dbReference type="ARBA" id="ARBA00065544"/>
    </source>
</evidence>
<evidence type="ECO:0000256" key="19">
    <source>
        <dbReference type="ARBA" id="ARBA00023242"/>
    </source>
</evidence>
<dbReference type="FunFam" id="1.10.132.60:FF:000002">
    <property type="entry name" value="DNA polymerase epsilon catalytic subunit"/>
    <property type="match status" value="1"/>
</dbReference>
<feature type="compositionally biased region" description="Pro residues" evidence="25">
    <location>
        <begin position="2575"/>
        <end position="2585"/>
    </location>
</feature>
<evidence type="ECO:0000256" key="5">
    <source>
        <dbReference type="ARBA" id="ARBA00017389"/>
    </source>
</evidence>
<dbReference type="InterPro" id="IPR042087">
    <property type="entry name" value="DNA_pol_B_thumb"/>
</dbReference>
<dbReference type="InterPro" id="IPR023211">
    <property type="entry name" value="DNA_pol_palm_dom_sf"/>
</dbReference>
<dbReference type="Pfam" id="PF03104">
    <property type="entry name" value="DNA_pol_B_exo1"/>
    <property type="match status" value="1"/>
</dbReference>
<evidence type="ECO:0000313" key="27">
    <source>
        <dbReference type="EMBL" id="KAG5167156.1"/>
    </source>
</evidence>
<evidence type="ECO:0000259" key="26">
    <source>
        <dbReference type="PROSITE" id="PS50011"/>
    </source>
</evidence>
<dbReference type="Gene3D" id="1.10.132.60">
    <property type="entry name" value="DNA polymerase family B, C-terminal domain"/>
    <property type="match status" value="1"/>
</dbReference>
<evidence type="ECO:0000256" key="1">
    <source>
        <dbReference type="ARBA" id="ARBA00001966"/>
    </source>
</evidence>
<proteinExistence type="inferred from homology"/>
<feature type="compositionally biased region" description="Low complexity" evidence="25">
    <location>
        <begin position="3210"/>
        <end position="3239"/>
    </location>
</feature>
<dbReference type="PROSITE" id="PS00108">
    <property type="entry name" value="PROTEIN_KINASE_ST"/>
    <property type="match status" value="1"/>
</dbReference>
<dbReference type="FunFam" id="3.90.1600.10:FF:000006">
    <property type="entry name" value="DNA polymerase epsilon catalytic subunit"/>
    <property type="match status" value="1"/>
</dbReference>
<dbReference type="InterPro" id="IPR029703">
    <property type="entry name" value="POL2"/>
</dbReference>
<dbReference type="Gene3D" id="3.90.1600.10">
    <property type="entry name" value="Palm domain of DNA polymerase"/>
    <property type="match status" value="1"/>
</dbReference>
<feature type="compositionally biased region" description="Low complexity" evidence="25">
    <location>
        <begin position="3282"/>
        <end position="3294"/>
    </location>
</feature>
<dbReference type="GO" id="GO:0000278">
    <property type="term" value="P:mitotic cell cycle"/>
    <property type="evidence" value="ECO:0007669"/>
    <property type="project" value="TreeGrafter"/>
</dbReference>
<feature type="compositionally biased region" description="Polar residues" evidence="25">
    <location>
        <begin position="2947"/>
        <end position="2968"/>
    </location>
</feature>
<dbReference type="InterPro" id="IPR011009">
    <property type="entry name" value="Kinase-like_dom_sf"/>
</dbReference>
<dbReference type="GO" id="GO:0051539">
    <property type="term" value="F:4 iron, 4 sulfur cluster binding"/>
    <property type="evidence" value="ECO:0007669"/>
    <property type="project" value="UniProtKB-KW"/>
</dbReference>
<dbReference type="InterPro" id="IPR036397">
    <property type="entry name" value="RNaseH_sf"/>
</dbReference>
<feature type="compositionally biased region" description="Polar residues" evidence="25">
    <location>
        <begin position="2847"/>
        <end position="2856"/>
    </location>
</feature>
<evidence type="ECO:0000256" key="13">
    <source>
        <dbReference type="ARBA" id="ARBA00022833"/>
    </source>
</evidence>
<evidence type="ECO:0000256" key="3">
    <source>
        <dbReference type="ARBA" id="ARBA00005755"/>
    </source>
</evidence>
<gene>
    <name evidence="27" type="ORF">JR316_007495</name>
</gene>
<sequence>MARGGTFGLTSSRGRGGRGSFRSGGFRGGSSWRGGRGRGRGGKAASGETVQAVREDDGTQLAEKFEKAAQNDEIDEKLGFARVDQGLKKEGWLINMHPTLVKDPDWPSGRAAVDFYFIQDDGGMFKCTLQYEPYFYIACKTGTETMIEEWLNKQYEGLICRIVRDKKEDLKLPNHLMGHRRLYLQLCFRNISDLLTVRRDIVPLALANGAKRDAVDAYAEVIRATTDASMDIAFEDDMEGVFGGPSRKPATHRDQDPRECIIDVREYDVPYYLRVAIDNEVRVGLWYSVTFTEGQPSFSLNHERVKRADPVVMAFDIETTKLPLKFPDQAIDQVMMISYMVDGQGYLITNREIVSEDIEDFEYTPKDGYEGPFIIFNEPDEAATIKRFFSHIQDVKPTVMATYNGDFFDFPFLDARAQVNGIDMFQEIGFAKDLEDEYKSRTCVHMDCFRWVKRDSYLPQGSQGLKAVTTAKLGYNPIELDPELMTPYAIEQPQVLAQYSVSDAVATYYLYMKYVHPFVFSLCNIIPLNPDEVLRKGSGTLCETLLMVEAYRGHIIMPNRHEDAQGNMYDGHLLASETYVGGHVEALEAGVFRSDIPTDFKIVPSAVQQLINDLDAALKFCITQESKSSLDEVTNYDEVKAEITAALEVMRDNPKRTDNPLIYHLDVAAMYPNIMLSNRLQPDSMVDESVCAVCDYNRPGKTCDRRLNWAWRGEFFPAHRDEFNMIKHALNQETFPPKRPGGQTRRFTDLTASEQTALLHKRLGDYSRKVYKKTKDTKVETRESIVCQRENPFYVDTVRRFRDRRYEYKGLHKAWKKNLDSVISEGKSIGEIDEAKKMIVLYDSLQLAHKCILNSFYGYVMRKGARWHSMEMAGITCLTGATIIQMARALVEQIGRPLELDTDGIWCMLPGVFPENFKFKLKNGKSIGFSYPCTMLNHLVYDKFTNHQYHDLDKETGEYVVHSENSIFFELDGPYRAMILPSSKEEDKLLKKRYAVFNDDGSLAELKGFEVKRRGELQLIKIFQSAIFEKFLLGTTTQECYSAVAEVADQWLDVLFSKAENLSDEELVDLIAENRSMSRTLAEYGGQKSTSISTAKRLAEFLGDQMVKDKGLACKFIISAKPIGAPVTERAVPVAIFSAEESVKRTYLRRWLKDSSLVNFDLRSILDWDYYIERLGSVIQKLITIPAAMQKVSNPVPRVRHPDWLHRRVAGAVDKFKQNKVTDFFRQKGNGDDEETQPVDIEDVVSENPGRKRLVVTERSTVREITPEPEVDDGPLPDPNQNYSAWIRAMRPRWKKRREARWGGGSASAIVPSMFKSTRAQTSHRWDIVQIRESKIPGRFILWLSIDSELISVPLRIPREFYIHLKKPVEGLFQTEFYTCTKVAKNLPRDSPCTNLYKIVVREEVYQEIQEHFIDITNDPNVDGVYELQVPLVLRGLIKLGKTCALDDQTLTLTRAQQVGFDLNQLDRCLTSSSRDRYLKGGKSGKYLFLYHASSSNGVLHLFALFQPNGIAKIFLVDPASRRQGISRLSEQYVTYLQKKVQTYGTGDSVVYPATVDFSHSYHSSDTTALKAVSRELGLLEDKSYTIVLSSSKDVSYFERWMPKLVKFPIIAMSQAKGAHSLDVFPWQSHVGQKMFSRYLSLGDFIDRMAALADYYDVPIGHIEGDQPLILADISFARRLVQQDMVLWWSPGDWPDLGGIENDRRQTEPLPKTEFQAAGVYSNVCLEITVRNLAVNSVLQSVLVNELEGSGGATAFDSTSHMINEYGANGETQRDLTLGESQLSTQTFAVLKAMVKTWLLDKIHDSTNSPATLTIDHFWRWISSSGSQLYDPSIHRFIHGLMRKTFIQLLAEFKRLGSQVIHADFGSILLATSKPPGTAHAYATYITTAVTSHELFQHIYLQTDRFYDLLVFMDSANMGGIVCENPLAIEPPEELCMELRWNIQLFLPPAIQDDFGSVIQYFIVELFKIRQKLNKIARKPLRELQNGEPDSTQRDTAKATEMESILEFISKRLTRKMLKVTESIRSRYEYVMNDDDADRTPFMFPTLPGSYLNFNNPPLEFVKFTCAVFSLAKEYQVEVGLMKRNLLDLVNVREFAGEATFRNPCEPLKLANVPCRHCDYLHDFDFCRDPELLPDNVEVNPKWLCNQCGGEYDRTAIEFALIDMTRGLEKAFAQQDLRCVKCQQIQSDNVSKYCKCSGAYQFTMNKADARRKLRTIVNVAREYNLPRLKYISDIVTEISSLNTYHHHKNHYNFLDDITPVFGPLTFIINAAMPPTHGHKQSASLSQNHKAQLANAYNELGKELSSSKVRVVGNYTLGKVIGEGAYGKVRIGTHRLTSTRVAIKQIPKAMSASLTREIHHHRQLHHPHITQMYEVIATESHIWIVTELCCGGELFDYLVEKGRLSEDETRVIFGQLCLAVAYLHDNNVVHRDLKLENVLLDERCRVKLGDFGFTREFDRGILMDTFCGTTGYASPEMLQGKRYEGPEVDVWSLGIILYCLLTGTLPFDDDDEDVMRSKIIQGDFEDPNWLSIESRDLIKSILTKDVTKRISIPQILAHPWFTARTLTYELESPLSAVPPMPLTRPPSPRRDSESSTAPDSSEASTQESLSPLIKQPDLGSSTPTTPDESVHDPFESSDNNTSTKIHRHPSDMTIRKQSTSDLESLSSRLAMSGERQPATVPEEREEERKMYSASPLPWTGPGSKPPPSAHRTPARTKRRSVSSIMSDAGGAASPTLEKTPTPLPIPAARDLDFASLLSARTPVIFSTPPERQLLNTLALLGFDTAQIVHSVLTNACDSAGSLWWLLRKKEETSTRVKNADGTLVVSPTDADTASLLEGVGDPEPLSGEESSSQQLRPSNGKKHKDKDKKSKSKSRTRKASAGVQTEDSAQLVHMPLAAPVLHGHTPPLFALVPPTPTMASTRSPTVATPPRIGSPTRSPLLSPSSSTVADGSVTSSSAAARSHPSTPSGSMKDKDMGSGSNTGSKGRKARSGSVSIMQRATTALEAAGLVRKKSAEAFREEKERKEEREREKERERELKEREREKSREGERERRGGSGEEPSRLSHGSGTSSKLTKSPPLKASKDHPPSTPPPSELSRDVAAQQMGSPWVLADGRESIGQGQLPAAALSATSVSHANGPGMRGEILHSHSTPNFSAPDGMGAPPAAAAKSNSGTNRNKANLLTAFRLWFNEDRKGKRKDSADSNASGHNPGSESAGQSSAGAGTRAVGGSRRGNASNSNNKFGSRGAHRTKRPSMSSRRSSSINSRRSSGTPSVQMLVLDSPAQAQIPGAQQAVARRSFGSHTPNSERGEHSSRPSSIRSVSMQTRERHRKSPSQSSAGSVHYPRASTSSPMPMQKYHRRGGSGGSTTRVVRQITPVSGGGAQPRPVHVRSNSTTSSMHSPPSSRPNSYYEPSESEGGVPTATMTTPVKSSSGRSRRSEDRRPVSSGNGSMTFVAQKRQGPFASPAYGGSGGSMSASRSSWKKSWGVEPPGWSSRTAHLPVEVLSISPNDPVSIRDVFSGKQAATVLASAMGDESDWVDEDDDVPAFAGGLGQMGTSISMSSSSGSSMGYHGQMMEPITLSPAPRGHRASKRMTGNRGVGASGSATGGSGSSSSSGVVGSTSSGSVVGRARGGNSGSSPAERPSPLPIPEAGYEPADSRTGRRQLPAGRSGPAFKHAIQEEDEDEEEE</sequence>
<keyword evidence="14 24" id="KW-0067">ATP-binding</keyword>
<comment type="cofactor">
    <cofactor evidence="1">
        <name>[4Fe-4S] cluster</name>
        <dbReference type="ChEBI" id="CHEBI:49883"/>
    </cofactor>
</comment>
<evidence type="ECO:0000256" key="9">
    <source>
        <dbReference type="ARBA" id="ARBA00022705"/>
    </source>
</evidence>
<organism evidence="27">
    <name type="scientific">Psilocybe cubensis</name>
    <name type="common">Psychedelic mushroom</name>
    <name type="synonym">Stropharia cubensis</name>
    <dbReference type="NCBI Taxonomy" id="181762"/>
    <lineage>
        <taxon>Eukaryota</taxon>
        <taxon>Fungi</taxon>
        <taxon>Dikarya</taxon>
        <taxon>Basidiomycota</taxon>
        <taxon>Agaricomycotina</taxon>
        <taxon>Agaricomycetes</taxon>
        <taxon>Agaricomycetidae</taxon>
        <taxon>Agaricales</taxon>
        <taxon>Agaricineae</taxon>
        <taxon>Strophariaceae</taxon>
        <taxon>Psilocybe</taxon>
    </lineage>
</organism>
<comment type="subunit">
    <text evidence="23">Heterotetramer. Consists of 4 subunits: POL2, DPB2, DPB3 and DPB4.</text>
</comment>
<dbReference type="Gene3D" id="3.30.342.10">
    <property type="entry name" value="DNA Polymerase, chain B, domain 1"/>
    <property type="match status" value="1"/>
</dbReference>
<dbReference type="GO" id="GO:0003677">
    <property type="term" value="F:DNA binding"/>
    <property type="evidence" value="ECO:0007669"/>
    <property type="project" value="UniProtKB-KW"/>
</dbReference>
<dbReference type="FunFam" id="3.30.420.10:FF:000010">
    <property type="entry name" value="DNA polymerase epsilon catalytic subunit"/>
    <property type="match status" value="1"/>
</dbReference>
<comment type="similarity">
    <text evidence="3">Belongs to the DNA polymerase type-B family.</text>
</comment>
<keyword evidence="12" id="KW-0863">Zinc-finger</keyword>
<dbReference type="GO" id="GO:0003887">
    <property type="term" value="F:DNA-directed DNA polymerase activity"/>
    <property type="evidence" value="ECO:0007669"/>
    <property type="project" value="UniProtKB-KW"/>
</dbReference>
<feature type="compositionally biased region" description="Low complexity" evidence="25">
    <location>
        <begin position="3610"/>
        <end position="3628"/>
    </location>
</feature>
<feature type="compositionally biased region" description="Low complexity" evidence="25">
    <location>
        <begin position="3553"/>
        <end position="3574"/>
    </location>
</feature>
<dbReference type="FunFam" id="1.10.510.10:FF:000571">
    <property type="entry name" value="Maternal embryonic leucine zipper kinase"/>
    <property type="match status" value="1"/>
</dbReference>
<dbReference type="CDD" id="cd05535">
    <property type="entry name" value="POLBc_epsilon"/>
    <property type="match status" value="1"/>
</dbReference>
<feature type="compositionally biased region" description="Low complexity" evidence="25">
    <location>
        <begin position="1"/>
        <end position="13"/>
    </location>
</feature>
<feature type="region of interest" description="Disordered" evidence="25">
    <location>
        <begin position="2827"/>
        <end position="2889"/>
    </location>
</feature>
<evidence type="ECO:0000256" key="7">
    <source>
        <dbReference type="ARBA" id="ARBA00022679"/>
    </source>
</evidence>
<feature type="compositionally biased region" description="Polar residues" evidence="25">
    <location>
        <begin position="2991"/>
        <end position="3000"/>
    </location>
</feature>
<keyword evidence="7" id="KW-0808">Transferase</keyword>
<evidence type="ECO:0000256" key="8">
    <source>
        <dbReference type="ARBA" id="ARBA00022695"/>
    </source>
</evidence>
<dbReference type="InterPro" id="IPR054475">
    <property type="entry name" value="Znf-DPOE"/>
</dbReference>
<evidence type="ECO:0000256" key="20">
    <source>
        <dbReference type="ARBA" id="ARBA00032919"/>
    </source>
</evidence>
<feature type="compositionally biased region" description="Basic and acidic residues" evidence="25">
    <location>
        <begin position="3012"/>
        <end position="3062"/>
    </location>
</feature>
<feature type="compositionally biased region" description="Polar residues" evidence="25">
    <location>
        <begin position="2654"/>
        <end position="2668"/>
    </location>
</feature>
<keyword evidence="18" id="KW-0238">DNA-binding</keyword>
<feature type="compositionally biased region" description="Polar residues" evidence="25">
    <location>
        <begin position="3064"/>
        <end position="3074"/>
    </location>
</feature>
<feature type="compositionally biased region" description="Polar residues" evidence="25">
    <location>
        <begin position="2617"/>
        <end position="2626"/>
    </location>
</feature>
<keyword evidence="8" id="KW-0548">Nucleotidyltransferase</keyword>
<dbReference type="InterPro" id="IPR008271">
    <property type="entry name" value="Ser/Thr_kinase_AS"/>
</dbReference>
<dbReference type="GO" id="GO:0008622">
    <property type="term" value="C:epsilon DNA polymerase complex"/>
    <property type="evidence" value="ECO:0007669"/>
    <property type="project" value="InterPro"/>
</dbReference>
<feature type="region of interest" description="Disordered" evidence="25">
    <location>
        <begin position="2574"/>
        <end position="2742"/>
    </location>
</feature>
<evidence type="ECO:0000256" key="4">
    <source>
        <dbReference type="ARBA" id="ARBA00012417"/>
    </source>
</evidence>
<feature type="compositionally biased region" description="Polar residues" evidence="25">
    <location>
        <begin position="2595"/>
        <end position="2608"/>
    </location>
</feature>
<reference evidence="27" key="1">
    <citation type="submission" date="2021-02" db="EMBL/GenBank/DDBJ databases">
        <title>Psilocybe cubensis genome.</title>
        <authorList>
            <person name="Mckernan K.J."/>
            <person name="Crawford S."/>
            <person name="Trippe A."/>
            <person name="Kane L.T."/>
            <person name="Mclaughlin S."/>
        </authorList>
    </citation>
    <scope>NUCLEOTIDE SEQUENCE [LARGE SCALE GENOMIC DNA]</scope>
    <source>
        <strain evidence="27">MGC-MH-2018</strain>
    </source>
</reference>
<keyword evidence="13" id="KW-0862">Zinc</keyword>
<keyword evidence="17" id="KW-0411">Iron-sulfur</keyword>
<name>A0A8H7XT96_PSICU</name>
<feature type="compositionally biased region" description="Low complexity" evidence="25">
    <location>
        <begin position="3389"/>
        <end position="3407"/>
    </location>
</feature>
<evidence type="ECO:0000256" key="18">
    <source>
        <dbReference type="ARBA" id="ARBA00023125"/>
    </source>
</evidence>
<dbReference type="CDD" id="cd14003">
    <property type="entry name" value="STKc_AMPK-like"/>
    <property type="match status" value="1"/>
</dbReference>
<feature type="compositionally biased region" description="Low complexity" evidence="25">
    <location>
        <begin position="3459"/>
        <end position="3485"/>
    </location>
</feature>
<dbReference type="InterPro" id="IPR006172">
    <property type="entry name" value="DNA-dir_DNA_pol_B"/>
</dbReference>
<dbReference type="InterPro" id="IPR000719">
    <property type="entry name" value="Prot_kinase_dom"/>
</dbReference>
<dbReference type="InterPro" id="IPR012337">
    <property type="entry name" value="RNaseH-like_sf"/>
</dbReference>
<dbReference type="GO" id="GO:0006287">
    <property type="term" value="P:base-excision repair, gap-filling"/>
    <property type="evidence" value="ECO:0007669"/>
    <property type="project" value="TreeGrafter"/>
</dbReference>
<feature type="compositionally biased region" description="Acidic residues" evidence="25">
    <location>
        <begin position="3533"/>
        <end position="3543"/>
    </location>
</feature>
<feature type="domain" description="Protein kinase" evidence="26">
    <location>
        <begin position="2314"/>
        <end position="2560"/>
    </location>
</feature>
<keyword evidence="11 24" id="KW-0547">Nucleotide-binding</keyword>
<dbReference type="SMART" id="SM00220">
    <property type="entry name" value="S_TKc"/>
    <property type="match status" value="1"/>
</dbReference>
<evidence type="ECO:0000256" key="10">
    <source>
        <dbReference type="ARBA" id="ARBA00022723"/>
    </source>
</evidence>
<dbReference type="CDD" id="cd05779">
    <property type="entry name" value="DNA_polB_epsilon_exo"/>
    <property type="match status" value="1"/>
</dbReference>
<dbReference type="Pfam" id="PF22912">
    <property type="entry name" value="zf-DPOE"/>
    <property type="match status" value="1"/>
</dbReference>
<dbReference type="Pfam" id="PF22634">
    <property type="entry name" value="POL2_thumb"/>
    <property type="match status" value="1"/>
</dbReference>
<dbReference type="InterPro" id="IPR006133">
    <property type="entry name" value="DNA-dir_DNA_pol_B_exonuc"/>
</dbReference>
<dbReference type="InterPro" id="IPR055191">
    <property type="entry name" value="POL2_thumb"/>
</dbReference>
<evidence type="ECO:0000256" key="25">
    <source>
        <dbReference type="SAM" id="MobiDB-lite"/>
    </source>
</evidence>
<comment type="catalytic activity">
    <reaction evidence="21">
        <text>DNA(n) + a 2'-deoxyribonucleoside 5'-triphosphate = DNA(n+1) + diphosphate</text>
        <dbReference type="Rhea" id="RHEA:22508"/>
        <dbReference type="Rhea" id="RHEA-COMP:17339"/>
        <dbReference type="Rhea" id="RHEA-COMP:17340"/>
        <dbReference type="ChEBI" id="CHEBI:33019"/>
        <dbReference type="ChEBI" id="CHEBI:61560"/>
        <dbReference type="ChEBI" id="CHEBI:173112"/>
        <dbReference type="EC" id="2.7.7.7"/>
    </reaction>
</comment>
<dbReference type="InterPro" id="IPR043502">
    <property type="entry name" value="DNA/RNA_pol_sf"/>
</dbReference>
<keyword evidence="15" id="KW-0239">DNA-directed DNA polymerase</keyword>
<keyword evidence="19" id="KW-0539">Nucleus</keyword>
<feature type="compositionally biased region" description="Gly residues" evidence="25">
    <location>
        <begin position="3596"/>
        <end position="3609"/>
    </location>
</feature>
<dbReference type="InterPro" id="IPR013697">
    <property type="entry name" value="DNA_pol_e_suA_C"/>
</dbReference>
<feature type="compositionally biased region" description="Low complexity" evidence="25">
    <location>
        <begin position="3252"/>
        <end position="3268"/>
    </location>
</feature>
<evidence type="ECO:0000256" key="15">
    <source>
        <dbReference type="ARBA" id="ARBA00022932"/>
    </source>
</evidence>
<feature type="compositionally biased region" description="Gly residues" evidence="25">
    <location>
        <begin position="25"/>
        <end position="34"/>
    </location>
</feature>
<dbReference type="Gene3D" id="1.10.510.10">
    <property type="entry name" value="Transferase(Phosphotransferase) domain 1"/>
    <property type="match status" value="1"/>
</dbReference>
<dbReference type="Pfam" id="PF08490">
    <property type="entry name" value="DUF1744"/>
    <property type="match status" value="1"/>
</dbReference>
<feature type="region of interest" description="Disordered" evidence="25">
    <location>
        <begin position="3192"/>
        <end position="3493"/>
    </location>
</feature>
<evidence type="ECO:0000256" key="24">
    <source>
        <dbReference type="PROSITE-ProRule" id="PRU10141"/>
    </source>
</evidence>
<evidence type="ECO:0000256" key="6">
    <source>
        <dbReference type="ARBA" id="ARBA00022485"/>
    </source>
</evidence>
<dbReference type="SMART" id="SM00486">
    <property type="entry name" value="POLBc"/>
    <property type="match status" value="1"/>
</dbReference>
<comment type="subcellular location">
    <subcellularLocation>
        <location evidence="2">Nucleus</location>
    </subcellularLocation>
</comment>
<feature type="binding site" evidence="24">
    <location>
        <position position="2343"/>
    </location>
    <ligand>
        <name>ATP</name>
        <dbReference type="ChEBI" id="CHEBI:30616"/>
    </ligand>
</feature>
<dbReference type="EC" id="2.7.7.7" evidence="4"/>
<feature type="region of interest" description="Disordered" evidence="25">
    <location>
        <begin position="3533"/>
        <end position="3687"/>
    </location>
</feature>
<dbReference type="EMBL" id="JAFIQS010000007">
    <property type="protein sequence ID" value="KAG5167156.1"/>
    <property type="molecule type" value="Genomic_DNA"/>
</dbReference>
<evidence type="ECO:0000256" key="17">
    <source>
        <dbReference type="ARBA" id="ARBA00023014"/>
    </source>
</evidence>
<evidence type="ECO:0000256" key="11">
    <source>
        <dbReference type="ARBA" id="ARBA00022741"/>
    </source>
</evidence>
<dbReference type="GO" id="GO:0005524">
    <property type="term" value="F:ATP binding"/>
    <property type="evidence" value="ECO:0007669"/>
    <property type="project" value="UniProtKB-UniRule"/>
</dbReference>
<dbReference type="PANTHER" id="PTHR10670">
    <property type="entry name" value="DNA POLYMERASE EPSILON CATALYTIC SUBUNIT A"/>
    <property type="match status" value="1"/>
</dbReference>
<feature type="compositionally biased region" description="Polar residues" evidence="25">
    <location>
        <begin position="2916"/>
        <end position="2925"/>
    </location>
</feature>